<reference evidence="2" key="1">
    <citation type="journal article" date="2014" name="Front. Microbiol.">
        <title>High frequency of phylogenetically diverse reductive dehalogenase-homologous genes in deep subseafloor sedimentary metagenomes.</title>
        <authorList>
            <person name="Kawai M."/>
            <person name="Futagami T."/>
            <person name="Toyoda A."/>
            <person name="Takaki Y."/>
            <person name="Nishi S."/>
            <person name="Hori S."/>
            <person name="Arai W."/>
            <person name="Tsubouchi T."/>
            <person name="Morono Y."/>
            <person name="Uchiyama I."/>
            <person name="Ito T."/>
            <person name="Fujiyama A."/>
            <person name="Inagaki F."/>
            <person name="Takami H."/>
        </authorList>
    </citation>
    <scope>NUCLEOTIDE SEQUENCE</scope>
    <source>
        <strain evidence="2">Expedition CK06-06</strain>
    </source>
</reference>
<feature type="non-terminal residue" evidence="2">
    <location>
        <position position="226"/>
    </location>
</feature>
<feature type="domain" description="Solute-binding protein family 5" evidence="1">
    <location>
        <begin position="12"/>
        <end position="213"/>
    </location>
</feature>
<evidence type="ECO:0000313" key="2">
    <source>
        <dbReference type="EMBL" id="GAH31514.1"/>
    </source>
</evidence>
<dbReference type="Gene3D" id="3.40.190.10">
    <property type="entry name" value="Periplasmic binding protein-like II"/>
    <property type="match status" value="1"/>
</dbReference>
<dbReference type="Gene3D" id="3.10.105.10">
    <property type="entry name" value="Dipeptide-binding Protein, Domain 3"/>
    <property type="match status" value="1"/>
</dbReference>
<dbReference type="AlphaFoldDB" id="X1FQ97"/>
<dbReference type="Pfam" id="PF00496">
    <property type="entry name" value="SBP_bac_5"/>
    <property type="match status" value="1"/>
</dbReference>
<protein>
    <recommendedName>
        <fullName evidence="1">Solute-binding protein family 5 domain-containing protein</fullName>
    </recommendedName>
</protein>
<proteinExistence type="predicted"/>
<dbReference type="PANTHER" id="PTHR30290:SF62">
    <property type="entry name" value="OLIGOPEPTIDE ABC TRANSPORTER, PERIPLASMIC OLIGOPEPTIDE-BINDING PROTEIN"/>
    <property type="match status" value="1"/>
</dbReference>
<dbReference type="InterPro" id="IPR000914">
    <property type="entry name" value="SBP_5_dom"/>
</dbReference>
<name>X1FQ97_9ZZZZ</name>
<sequence>PTGDINKPTLQPWMFKEFTFTYRVFERNPYYYAVDQAGNQLPYIDKIVSTIVDTEVYQMKVIAGEADVAWCETHFANYPLYKENEEEGGYRTILMPGIKGSEVAYALNLNHPDPIMRKIFQDIRFRRALSLAINREEINDTVYFGFAVPRQATIIPTARYYKEEWGEKHPYARYDPDEANRLLDEMGLTERDKDGFRKRPDGKTALLIIEYGADLGQTRTTVHELV</sequence>
<dbReference type="PANTHER" id="PTHR30290">
    <property type="entry name" value="PERIPLASMIC BINDING COMPONENT OF ABC TRANSPORTER"/>
    <property type="match status" value="1"/>
</dbReference>
<evidence type="ECO:0000259" key="1">
    <source>
        <dbReference type="Pfam" id="PF00496"/>
    </source>
</evidence>
<organism evidence="2">
    <name type="scientific">marine sediment metagenome</name>
    <dbReference type="NCBI Taxonomy" id="412755"/>
    <lineage>
        <taxon>unclassified sequences</taxon>
        <taxon>metagenomes</taxon>
        <taxon>ecological metagenomes</taxon>
    </lineage>
</organism>
<gene>
    <name evidence="2" type="ORF">S03H2_23470</name>
</gene>
<feature type="non-terminal residue" evidence="2">
    <location>
        <position position="1"/>
    </location>
</feature>
<dbReference type="GO" id="GO:1904680">
    <property type="term" value="F:peptide transmembrane transporter activity"/>
    <property type="evidence" value="ECO:0007669"/>
    <property type="project" value="TreeGrafter"/>
</dbReference>
<dbReference type="SUPFAM" id="SSF53850">
    <property type="entry name" value="Periplasmic binding protein-like II"/>
    <property type="match status" value="1"/>
</dbReference>
<dbReference type="GO" id="GO:0015833">
    <property type="term" value="P:peptide transport"/>
    <property type="evidence" value="ECO:0007669"/>
    <property type="project" value="TreeGrafter"/>
</dbReference>
<comment type="caution">
    <text evidence="2">The sequence shown here is derived from an EMBL/GenBank/DDBJ whole genome shotgun (WGS) entry which is preliminary data.</text>
</comment>
<dbReference type="InterPro" id="IPR039424">
    <property type="entry name" value="SBP_5"/>
</dbReference>
<dbReference type="EMBL" id="BARU01012825">
    <property type="protein sequence ID" value="GAH31514.1"/>
    <property type="molecule type" value="Genomic_DNA"/>
</dbReference>
<accession>X1FQ97</accession>